<dbReference type="GO" id="GO:0038203">
    <property type="term" value="P:TORC2 signaling"/>
    <property type="evidence" value="ECO:0007669"/>
    <property type="project" value="UniProtKB-ARBA"/>
</dbReference>
<dbReference type="CDD" id="cd00200">
    <property type="entry name" value="WD40"/>
    <property type="match status" value="1"/>
</dbReference>
<dbReference type="AlphaFoldDB" id="A0A507FF28"/>
<dbReference type="SUPFAM" id="SSF50978">
    <property type="entry name" value="WD40 repeat-like"/>
    <property type="match status" value="1"/>
</dbReference>
<accession>A0A507FF28</accession>
<name>A0A507FF28_9FUNG</name>
<dbReference type="InterPro" id="IPR015943">
    <property type="entry name" value="WD40/YVTN_repeat-like_dom_sf"/>
</dbReference>
<dbReference type="PROSITE" id="PS00678">
    <property type="entry name" value="WD_REPEATS_1"/>
    <property type="match status" value="3"/>
</dbReference>
<dbReference type="InterPro" id="IPR036322">
    <property type="entry name" value="WD40_repeat_dom_sf"/>
</dbReference>
<dbReference type="OrthoDB" id="400at2759"/>
<evidence type="ECO:0000256" key="2">
    <source>
        <dbReference type="ARBA" id="ARBA00009890"/>
    </source>
</evidence>
<dbReference type="InterPro" id="IPR001680">
    <property type="entry name" value="WD40_rpt"/>
</dbReference>
<dbReference type="Gene3D" id="2.130.10.10">
    <property type="entry name" value="YVTN repeat-like/Quinoprotein amine dehydrogenase"/>
    <property type="match status" value="1"/>
</dbReference>
<sequence>MAEQSVLLATAGYDHTIRFWEALSGICVRTIQHTDSQVNRIAISPDKRFLAAAGNPHVRLYDAQTNNGNPHNMKLFPKITSFEGHTANVTALGFQSAGRWIVTGSEDGSIKIWDIRSPNVQRDYQLKAPVTDVIIHPNQGELVSCDQNGTIKVWDLGENRCTHELVPEEDVPVRSVSMAIDGSILVAGNNKGNVYVWRTKNKGDFTDLEAVKQVQAHKTYITKCLLSPDTRSLATCSADHTVKIWSSIDHGFELEKTLKGHQRWVWDVAFSADSAYLVTGSSDNSARLWDLSNSETIRHYNGHQKPVVCVALHDISI</sequence>
<dbReference type="PROSITE" id="PS50294">
    <property type="entry name" value="WD_REPEATS_REGION"/>
    <property type="match status" value="3"/>
</dbReference>
<dbReference type="GO" id="GO:0031932">
    <property type="term" value="C:TORC2 complex"/>
    <property type="evidence" value="ECO:0007669"/>
    <property type="project" value="InterPro"/>
</dbReference>
<keyword evidence="5" id="KW-0677">Repeat</keyword>
<dbReference type="InterPro" id="IPR019775">
    <property type="entry name" value="WD40_repeat_CS"/>
</dbReference>
<evidence type="ECO:0000313" key="8">
    <source>
        <dbReference type="EMBL" id="TPX73898.1"/>
    </source>
</evidence>
<dbReference type="GO" id="GO:0051897">
    <property type="term" value="P:positive regulation of phosphatidylinositol 3-kinase/protein kinase B signal transduction"/>
    <property type="evidence" value="ECO:0007669"/>
    <property type="project" value="UniProtKB-ARBA"/>
</dbReference>
<feature type="repeat" description="WD" evidence="7">
    <location>
        <begin position="258"/>
        <end position="299"/>
    </location>
</feature>
<feature type="repeat" description="WD" evidence="7">
    <location>
        <begin position="130"/>
        <end position="164"/>
    </location>
</feature>
<comment type="similarity">
    <text evidence="2">Belongs to the WD repeat LST8 family.</text>
</comment>
<organism evidence="8 9">
    <name type="scientific">Chytriomyces confervae</name>
    <dbReference type="NCBI Taxonomy" id="246404"/>
    <lineage>
        <taxon>Eukaryota</taxon>
        <taxon>Fungi</taxon>
        <taxon>Fungi incertae sedis</taxon>
        <taxon>Chytridiomycota</taxon>
        <taxon>Chytridiomycota incertae sedis</taxon>
        <taxon>Chytridiomycetes</taxon>
        <taxon>Chytridiales</taxon>
        <taxon>Chytriomycetaceae</taxon>
        <taxon>Chytriomyces</taxon>
    </lineage>
</organism>
<dbReference type="EMBL" id="QEAP01000157">
    <property type="protein sequence ID" value="TPX73898.1"/>
    <property type="molecule type" value="Genomic_DNA"/>
</dbReference>
<reference evidence="8 9" key="1">
    <citation type="journal article" date="2019" name="Sci. Rep.">
        <title>Comparative genomics of chytrid fungi reveal insights into the obligate biotrophic and pathogenic lifestyle of Synchytrium endobioticum.</title>
        <authorList>
            <person name="van de Vossenberg B.T.L.H."/>
            <person name="Warris S."/>
            <person name="Nguyen H.D.T."/>
            <person name="van Gent-Pelzer M.P.E."/>
            <person name="Joly D.L."/>
            <person name="van de Geest H.C."/>
            <person name="Bonants P.J.M."/>
            <person name="Smith D.S."/>
            <person name="Levesque C.A."/>
            <person name="van der Lee T.A.J."/>
        </authorList>
    </citation>
    <scope>NUCLEOTIDE SEQUENCE [LARGE SCALE GENOMIC DNA]</scope>
    <source>
        <strain evidence="8 9">CBS 675.73</strain>
    </source>
</reference>
<gene>
    <name evidence="8" type="ORF">CcCBS67573_g04821</name>
</gene>
<dbReference type="PANTHER" id="PTHR19842:SF0">
    <property type="entry name" value="TARGET OF RAPAMYCIN COMPLEX SUBUNIT LST8"/>
    <property type="match status" value="1"/>
</dbReference>
<comment type="subcellular location">
    <subcellularLocation>
        <location evidence="1">Cytoplasm</location>
    </subcellularLocation>
</comment>
<dbReference type="InterPro" id="IPR020472">
    <property type="entry name" value="WD40_PAC1"/>
</dbReference>
<feature type="repeat" description="WD" evidence="7">
    <location>
        <begin position="214"/>
        <end position="246"/>
    </location>
</feature>
<feature type="repeat" description="WD" evidence="7">
    <location>
        <begin position="1"/>
        <end position="30"/>
    </location>
</feature>
<dbReference type="GO" id="GO:0031931">
    <property type="term" value="C:TORC1 complex"/>
    <property type="evidence" value="ECO:0007669"/>
    <property type="project" value="InterPro"/>
</dbReference>
<evidence type="ECO:0000256" key="1">
    <source>
        <dbReference type="ARBA" id="ARBA00004496"/>
    </source>
</evidence>
<keyword evidence="3" id="KW-0963">Cytoplasm</keyword>
<dbReference type="PRINTS" id="PR00320">
    <property type="entry name" value="GPROTEINBRPT"/>
</dbReference>
<dbReference type="PANTHER" id="PTHR19842">
    <property type="entry name" value="G BETA-LIKE PROTEIN GBL"/>
    <property type="match status" value="1"/>
</dbReference>
<dbReference type="FunFam" id="2.130.10.10:FF:000505">
    <property type="entry name" value="Blast:Protein LST8 homolog"/>
    <property type="match status" value="1"/>
</dbReference>
<feature type="repeat" description="WD" evidence="7">
    <location>
        <begin position="82"/>
        <end position="123"/>
    </location>
</feature>
<dbReference type="STRING" id="246404.A0A507FF28"/>
<dbReference type="GO" id="GO:0032956">
    <property type="term" value="P:regulation of actin cytoskeleton organization"/>
    <property type="evidence" value="ECO:0007669"/>
    <property type="project" value="TreeGrafter"/>
</dbReference>
<dbReference type="GO" id="GO:0032535">
    <property type="term" value="P:regulation of cellular component size"/>
    <property type="evidence" value="ECO:0007669"/>
    <property type="project" value="UniProtKB-ARBA"/>
</dbReference>
<dbReference type="Proteomes" id="UP000320333">
    <property type="component" value="Unassembled WGS sequence"/>
</dbReference>
<dbReference type="Pfam" id="PF00400">
    <property type="entry name" value="WD40"/>
    <property type="match status" value="5"/>
</dbReference>
<evidence type="ECO:0000256" key="7">
    <source>
        <dbReference type="PROSITE-ProRule" id="PRU00221"/>
    </source>
</evidence>
<dbReference type="SMART" id="SM00320">
    <property type="entry name" value="WD40"/>
    <property type="match status" value="6"/>
</dbReference>
<evidence type="ECO:0000256" key="3">
    <source>
        <dbReference type="ARBA" id="ARBA00022490"/>
    </source>
</evidence>
<comment type="caution">
    <text evidence="8">The sequence shown here is derived from an EMBL/GenBank/DDBJ whole genome shotgun (WGS) entry which is preliminary data.</text>
</comment>
<keyword evidence="9" id="KW-1185">Reference proteome</keyword>
<dbReference type="GO" id="GO:0005737">
    <property type="term" value="C:cytoplasm"/>
    <property type="evidence" value="ECO:0007669"/>
    <property type="project" value="UniProtKB-SubCell"/>
</dbReference>
<dbReference type="InterPro" id="IPR037588">
    <property type="entry name" value="MLST8"/>
</dbReference>
<evidence type="ECO:0000256" key="4">
    <source>
        <dbReference type="ARBA" id="ARBA00022574"/>
    </source>
</evidence>
<keyword evidence="4 7" id="KW-0853">WD repeat</keyword>
<evidence type="ECO:0000256" key="5">
    <source>
        <dbReference type="ARBA" id="ARBA00022737"/>
    </source>
</evidence>
<dbReference type="PROSITE" id="PS50082">
    <property type="entry name" value="WD_REPEATS_2"/>
    <property type="match status" value="5"/>
</dbReference>
<evidence type="ECO:0000256" key="6">
    <source>
        <dbReference type="ARBA" id="ARBA00074814"/>
    </source>
</evidence>
<evidence type="ECO:0000313" key="9">
    <source>
        <dbReference type="Proteomes" id="UP000320333"/>
    </source>
</evidence>
<proteinExistence type="inferred from homology"/>
<protein>
    <recommendedName>
        <fullName evidence="6">Protein LST8 homolog</fullName>
    </recommendedName>
</protein>